<proteinExistence type="predicted"/>
<evidence type="ECO:0000313" key="4">
    <source>
        <dbReference type="Proteomes" id="UP000649604"/>
    </source>
</evidence>
<gene>
    <name evidence="3" type="ORF">GF339_00720</name>
</gene>
<reference evidence="3" key="1">
    <citation type="submission" date="2019-11" db="EMBL/GenBank/DDBJ databases">
        <title>Microbial mats filling the niche in hypersaline microbial mats.</title>
        <authorList>
            <person name="Wong H.L."/>
            <person name="Macleod F.I."/>
            <person name="White R.A. III"/>
            <person name="Burns B.P."/>
        </authorList>
    </citation>
    <scope>NUCLEOTIDE SEQUENCE</scope>
    <source>
        <strain evidence="3">Rbin_158</strain>
    </source>
</reference>
<feature type="domain" description="Transcription factor zinc-finger" evidence="2">
    <location>
        <begin position="3"/>
        <end position="39"/>
    </location>
</feature>
<dbReference type="Pfam" id="PF13453">
    <property type="entry name" value="Zn_ribbon_TFIIB"/>
    <property type="match status" value="2"/>
</dbReference>
<name>A0A9D5JRT3_9BACT</name>
<evidence type="ECO:0000313" key="3">
    <source>
        <dbReference type="EMBL" id="MBD3323072.1"/>
    </source>
</evidence>
<organism evidence="3 4">
    <name type="scientific">candidate division KSB3 bacterium</name>
    <dbReference type="NCBI Taxonomy" id="2044937"/>
    <lineage>
        <taxon>Bacteria</taxon>
        <taxon>candidate division KSB3</taxon>
    </lineage>
</organism>
<feature type="region of interest" description="Disordered" evidence="1">
    <location>
        <begin position="48"/>
        <end position="74"/>
    </location>
</feature>
<evidence type="ECO:0000259" key="2">
    <source>
        <dbReference type="Pfam" id="PF13453"/>
    </source>
</evidence>
<feature type="domain" description="Transcription factor zinc-finger" evidence="2">
    <location>
        <begin position="77"/>
        <end position="116"/>
    </location>
</feature>
<dbReference type="InterPro" id="IPR027392">
    <property type="entry name" value="TF_Znf"/>
</dbReference>
<accession>A0A9D5JRT3</accession>
<evidence type="ECO:0000256" key="1">
    <source>
        <dbReference type="SAM" id="MobiDB-lite"/>
    </source>
</evidence>
<protein>
    <recommendedName>
        <fullName evidence="2">Transcription factor zinc-finger domain-containing protein</fullName>
    </recommendedName>
</protein>
<dbReference type="AlphaFoldDB" id="A0A9D5JRT3"/>
<feature type="compositionally biased region" description="Basic and acidic residues" evidence="1">
    <location>
        <begin position="146"/>
        <end position="156"/>
    </location>
</feature>
<dbReference type="EMBL" id="WJJP01000018">
    <property type="protein sequence ID" value="MBD3323072.1"/>
    <property type="molecule type" value="Genomic_DNA"/>
</dbReference>
<feature type="region of interest" description="Disordered" evidence="1">
    <location>
        <begin position="146"/>
        <end position="175"/>
    </location>
</feature>
<comment type="caution">
    <text evidence="3">The sequence shown here is derived from an EMBL/GenBank/DDBJ whole genome shotgun (WGS) entry which is preliminary data.</text>
</comment>
<dbReference type="Proteomes" id="UP000649604">
    <property type="component" value="Unassembled WGS sequence"/>
</dbReference>
<sequence length="193" mass="22064">MSTCPKCQITLSDIVYKEISLVQCSECQGVWFQEGKFREVKRIGFSGLSQTTSSEAPPEEPADEPAPSSSDEEELLCPDCREPLRPYAYAYSSDIQLHRCARCRGIWADAQDLERIDALLKGYQESLADAKAKVLPLMMKVKKEIQQQERAREEERKRKKKSGLLKRFLGPKQDDAQRFEKLLTEDDETDEPS</sequence>